<protein>
    <recommendedName>
        <fullName evidence="6">Cuticle protein</fullName>
    </recommendedName>
</protein>
<accession>A0AA88LB80</accession>
<keyword evidence="1 2" id="KW-0193">Cuticle</keyword>
<dbReference type="PANTHER" id="PTHR12236:SF79">
    <property type="entry name" value="CUTICULAR PROTEIN 50CB-RELATED"/>
    <property type="match status" value="1"/>
</dbReference>
<evidence type="ECO:0008006" key="6">
    <source>
        <dbReference type="Google" id="ProtNLM"/>
    </source>
</evidence>
<evidence type="ECO:0000256" key="3">
    <source>
        <dbReference type="SAM" id="SignalP"/>
    </source>
</evidence>
<dbReference type="PROSITE" id="PS51155">
    <property type="entry name" value="CHIT_BIND_RR_2"/>
    <property type="match status" value="1"/>
</dbReference>
<comment type="caution">
    <text evidence="4">The sequence shown here is derived from an EMBL/GenBank/DDBJ whole genome shotgun (WGS) entry which is preliminary data.</text>
</comment>
<dbReference type="InterPro" id="IPR051217">
    <property type="entry name" value="Insect_Cuticle_Struc_Prot"/>
</dbReference>
<dbReference type="GO" id="GO:0031012">
    <property type="term" value="C:extracellular matrix"/>
    <property type="evidence" value="ECO:0007669"/>
    <property type="project" value="TreeGrafter"/>
</dbReference>
<dbReference type="GO" id="GO:0042302">
    <property type="term" value="F:structural constituent of cuticle"/>
    <property type="evidence" value="ECO:0007669"/>
    <property type="project" value="UniProtKB-UniRule"/>
</dbReference>
<dbReference type="GO" id="GO:0005615">
    <property type="term" value="C:extracellular space"/>
    <property type="evidence" value="ECO:0007669"/>
    <property type="project" value="TreeGrafter"/>
</dbReference>
<organism evidence="4 5">
    <name type="scientific">Artemia franciscana</name>
    <name type="common">Brine shrimp</name>
    <name type="synonym">Artemia sanfranciscana</name>
    <dbReference type="NCBI Taxonomy" id="6661"/>
    <lineage>
        <taxon>Eukaryota</taxon>
        <taxon>Metazoa</taxon>
        <taxon>Ecdysozoa</taxon>
        <taxon>Arthropoda</taxon>
        <taxon>Crustacea</taxon>
        <taxon>Branchiopoda</taxon>
        <taxon>Anostraca</taxon>
        <taxon>Artemiidae</taxon>
        <taxon>Artemia</taxon>
    </lineage>
</organism>
<dbReference type="PANTHER" id="PTHR12236">
    <property type="entry name" value="STRUCTURAL CONTITUENT OF CUTICLE"/>
    <property type="match status" value="1"/>
</dbReference>
<dbReference type="Pfam" id="PF00379">
    <property type="entry name" value="Chitin_bind_4"/>
    <property type="match status" value="1"/>
</dbReference>
<keyword evidence="5" id="KW-1185">Reference proteome</keyword>
<dbReference type="EMBL" id="JAVRJZ010000004">
    <property type="protein sequence ID" value="KAK2724002.1"/>
    <property type="molecule type" value="Genomic_DNA"/>
</dbReference>
<proteinExistence type="predicted"/>
<dbReference type="InterPro" id="IPR000618">
    <property type="entry name" value="Insect_cuticle"/>
</dbReference>
<sequence>MKVFIIASLVALAAAQQYPAPAPAYKQDYKNEYRPYNFEWAVKDDASYNDYNHQQYSDASGNTQGSYRTLLPDGRIQTVTYNVSPYGGYVADVKYEGEARYDYKPAYKAPAAYPAPGYKTPAYPAQPAYRN</sequence>
<evidence type="ECO:0000256" key="2">
    <source>
        <dbReference type="PROSITE-ProRule" id="PRU00497"/>
    </source>
</evidence>
<dbReference type="AlphaFoldDB" id="A0AA88LB80"/>
<feature type="signal peptide" evidence="3">
    <location>
        <begin position="1"/>
        <end position="15"/>
    </location>
</feature>
<name>A0AA88LB80_ARTSF</name>
<keyword evidence="3" id="KW-0732">Signal</keyword>
<gene>
    <name evidence="4" type="ORF">QYM36_002368</name>
</gene>
<dbReference type="Proteomes" id="UP001187531">
    <property type="component" value="Unassembled WGS sequence"/>
</dbReference>
<evidence type="ECO:0000313" key="4">
    <source>
        <dbReference type="EMBL" id="KAK2724002.1"/>
    </source>
</evidence>
<evidence type="ECO:0000256" key="1">
    <source>
        <dbReference type="ARBA" id="ARBA00022460"/>
    </source>
</evidence>
<reference evidence="4" key="1">
    <citation type="submission" date="2023-07" db="EMBL/GenBank/DDBJ databases">
        <title>Chromosome-level genome assembly of Artemia franciscana.</title>
        <authorList>
            <person name="Jo E."/>
        </authorList>
    </citation>
    <scope>NUCLEOTIDE SEQUENCE</scope>
    <source>
        <tissue evidence="4">Whole body</tissue>
    </source>
</reference>
<evidence type="ECO:0000313" key="5">
    <source>
        <dbReference type="Proteomes" id="UP001187531"/>
    </source>
</evidence>
<feature type="chain" id="PRO_5041633820" description="Cuticle protein" evidence="3">
    <location>
        <begin position="16"/>
        <end position="131"/>
    </location>
</feature>